<dbReference type="Proteomes" id="UP001152888">
    <property type="component" value="Unassembled WGS sequence"/>
</dbReference>
<dbReference type="OrthoDB" id="10447580at2759"/>
<comment type="caution">
    <text evidence="1">The sequence shown here is derived from an EMBL/GenBank/DDBJ whole genome shotgun (WGS) entry which is preliminary data.</text>
</comment>
<evidence type="ECO:0000313" key="1">
    <source>
        <dbReference type="EMBL" id="CAH1997733.1"/>
    </source>
</evidence>
<evidence type="ECO:0000313" key="2">
    <source>
        <dbReference type="Proteomes" id="UP001152888"/>
    </source>
</evidence>
<reference evidence="1" key="1">
    <citation type="submission" date="2022-03" db="EMBL/GenBank/DDBJ databases">
        <authorList>
            <person name="Sayadi A."/>
        </authorList>
    </citation>
    <scope>NUCLEOTIDE SEQUENCE</scope>
</reference>
<keyword evidence="2" id="KW-1185">Reference proteome</keyword>
<dbReference type="AlphaFoldDB" id="A0A9P0PUM3"/>
<name>A0A9P0PUM3_ACAOB</name>
<protein>
    <submittedName>
        <fullName evidence="1">Uncharacterized protein</fullName>
    </submittedName>
</protein>
<dbReference type="EMBL" id="CAKOFQ010007301">
    <property type="protein sequence ID" value="CAH1997733.1"/>
    <property type="molecule type" value="Genomic_DNA"/>
</dbReference>
<gene>
    <name evidence="1" type="ORF">ACAOBT_LOCUS23928</name>
</gene>
<proteinExistence type="predicted"/>
<organism evidence="1 2">
    <name type="scientific">Acanthoscelides obtectus</name>
    <name type="common">Bean weevil</name>
    <name type="synonym">Bruchus obtectus</name>
    <dbReference type="NCBI Taxonomy" id="200917"/>
    <lineage>
        <taxon>Eukaryota</taxon>
        <taxon>Metazoa</taxon>
        <taxon>Ecdysozoa</taxon>
        <taxon>Arthropoda</taxon>
        <taxon>Hexapoda</taxon>
        <taxon>Insecta</taxon>
        <taxon>Pterygota</taxon>
        <taxon>Neoptera</taxon>
        <taxon>Endopterygota</taxon>
        <taxon>Coleoptera</taxon>
        <taxon>Polyphaga</taxon>
        <taxon>Cucujiformia</taxon>
        <taxon>Chrysomeloidea</taxon>
        <taxon>Chrysomelidae</taxon>
        <taxon>Bruchinae</taxon>
        <taxon>Bruchini</taxon>
        <taxon>Acanthoscelides</taxon>
    </lineage>
</organism>
<accession>A0A9P0PUM3</accession>
<sequence>MGSLRFKLVDMTYEELMCEINDADTKAIPSYSGSIVDDEVQNIDTDFTNILQSDSESDSESDLPLLVLQMKMAQNKDARDWSKDRVPKERRHFIADAGITDILKNLDSPNPGNYLADFRQRRYIRRHSFSN</sequence>